<evidence type="ECO:0000313" key="10">
    <source>
        <dbReference type="Proteomes" id="UP001229421"/>
    </source>
</evidence>
<evidence type="ECO:0000256" key="7">
    <source>
        <dbReference type="HAMAP-Rule" id="MF_03015"/>
    </source>
</evidence>
<dbReference type="GO" id="GO:0009733">
    <property type="term" value="P:response to auxin"/>
    <property type="evidence" value="ECO:0007669"/>
    <property type="project" value="InterPro"/>
</dbReference>
<evidence type="ECO:0000256" key="5">
    <source>
        <dbReference type="ARBA" id="ARBA00022980"/>
    </source>
</evidence>
<dbReference type="SUPFAM" id="SSF52313">
    <property type="entry name" value="Ribosomal protein S2"/>
    <property type="match status" value="1"/>
</dbReference>
<dbReference type="GO" id="GO:0022627">
    <property type="term" value="C:cytosolic small ribosomal subunit"/>
    <property type="evidence" value="ECO:0007669"/>
    <property type="project" value="UniProtKB-UniRule"/>
</dbReference>
<evidence type="ECO:0000313" key="9">
    <source>
        <dbReference type="EMBL" id="KAK1416938.1"/>
    </source>
</evidence>
<dbReference type="GO" id="GO:0006412">
    <property type="term" value="P:translation"/>
    <property type="evidence" value="ECO:0007669"/>
    <property type="project" value="UniProtKB-UniRule"/>
</dbReference>
<dbReference type="Gene3D" id="3.40.50.10490">
    <property type="entry name" value="Glucose-6-phosphate isomerase like protein, domain 1"/>
    <property type="match status" value="1"/>
</dbReference>
<dbReference type="PRINTS" id="PR00395">
    <property type="entry name" value="RIBOSOMALS2"/>
</dbReference>
<dbReference type="InterPro" id="IPR018130">
    <property type="entry name" value="Ribosomal_uS2_CS"/>
</dbReference>
<dbReference type="InterPro" id="IPR005707">
    <property type="entry name" value="Ribosomal_uS2_euk/arc"/>
</dbReference>
<comment type="caution">
    <text evidence="9">The sequence shown here is derived from an EMBL/GenBank/DDBJ whole genome shotgun (WGS) entry which is preliminary data.</text>
</comment>
<reference evidence="9" key="1">
    <citation type="journal article" date="2023" name="bioRxiv">
        <title>Improved chromosome-level genome assembly for marigold (Tagetes erecta).</title>
        <authorList>
            <person name="Jiang F."/>
            <person name="Yuan L."/>
            <person name="Wang S."/>
            <person name="Wang H."/>
            <person name="Xu D."/>
            <person name="Wang A."/>
            <person name="Fan W."/>
        </authorList>
    </citation>
    <scope>NUCLEOTIDE SEQUENCE</scope>
    <source>
        <strain evidence="9">WSJ</strain>
        <tissue evidence="9">Leaf</tissue>
    </source>
</reference>
<dbReference type="AlphaFoldDB" id="A0AAD8K6Q8"/>
<dbReference type="Pfam" id="PF02519">
    <property type="entry name" value="Auxin_inducible"/>
    <property type="match status" value="1"/>
</dbReference>
<comment type="function">
    <text evidence="7">Required for the assembly and/or stability of the 40S ribosomal subunit. Required for the processing of the 20S rRNA-precursor to mature 18S rRNA in a late step of the maturation of 40S ribosomal subunits.</text>
</comment>
<dbReference type="PANTHER" id="PTHR11489">
    <property type="entry name" value="40S RIBOSOMAL PROTEIN SA"/>
    <property type="match status" value="1"/>
</dbReference>
<evidence type="ECO:0000256" key="6">
    <source>
        <dbReference type="ARBA" id="ARBA00023274"/>
    </source>
</evidence>
<dbReference type="InterPro" id="IPR003676">
    <property type="entry name" value="SAUR_fam"/>
</dbReference>
<keyword evidence="10" id="KW-1185">Reference proteome</keyword>
<proteinExistence type="inferred from homology"/>
<comment type="similarity">
    <text evidence="3">Belongs to the ARG7 family.</text>
</comment>
<keyword evidence="4 7" id="KW-0963">Cytoplasm</keyword>
<dbReference type="InterPro" id="IPR023591">
    <property type="entry name" value="Ribosomal_uS2_flav_dom_sf"/>
</dbReference>
<comment type="subunit">
    <text evidence="7">Component of the small ribosomal subunit. Mature ribosomes consist of a small (40S) and a large (60S) subunit. The 40S subunit contains about 33 different proteins and 1 molecule of RNA (18S). The 60S subunit contains about 49 different proteins and 3 molecules of RNA (25S, 5.8S and 5S). Interacts with ribosomal protein S21.</text>
</comment>
<dbReference type="FunFam" id="3.40.50.10490:FF:000017">
    <property type="entry name" value="40S ribosomal protein SA"/>
    <property type="match status" value="1"/>
</dbReference>
<organism evidence="9 10">
    <name type="scientific">Tagetes erecta</name>
    <name type="common">African marigold</name>
    <dbReference type="NCBI Taxonomy" id="13708"/>
    <lineage>
        <taxon>Eukaryota</taxon>
        <taxon>Viridiplantae</taxon>
        <taxon>Streptophyta</taxon>
        <taxon>Embryophyta</taxon>
        <taxon>Tracheophyta</taxon>
        <taxon>Spermatophyta</taxon>
        <taxon>Magnoliopsida</taxon>
        <taxon>eudicotyledons</taxon>
        <taxon>Gunneridae</taxon>
        <taxon>Pentapetalae</taxon>
        <taxon>asterids</taxon>
        <taxon>campanulids</taxon>
        <taxon>Asterales</taxon>
        <taxon>Asteraceae</taxon>
        <taxon>Asteroideae</taxon>
        <taxon>Heliantheae alliance</taxon>
        <taxon>Tageteae</taxon>
        <taxon>Tagetes</taxon>
    </lineage>
</organism>
<protein>
    <recommendedName>
        <fullName evidence="7">Small ribosomal subunit protein uS2</fullName>
    </recommendedName>
</protein>
<comment type="similarity">
    <text evidence="2 7 8">Belongs to the universal ribosomal protein uS2 family.</text>
</comment>
<accession>A0AAD8K6Q8</accession>
<dbReference type="Pfam" id="PF00318">
    <property type="entry name" value="Ribosomal_S2"/>
    <property type="match status" value="2"/>
</dbReference>
<keyword evidence="5 7" id="KW-0689">Ribosomal protein</keyword>
<evidence type="ECO:0000256" key="8">
    <source>
        <dbReference type="RuleBase" id="RU003631"/>
    </source>
</evidence>
<sequence>MKLVCLTMGIKGSKLHKIMRHRSSLVPKGYVPISVGVNDETTKRFIVHTTALSHAYFLELLCRSADEYGFTNTGVLRIPYETRAFEEWMKKDGKHKMGKAKLSMLHLLGFYCSSFIHLHNAVTSNLQSFTLSSSPINADQAATMAQPKALSTKEADIQMMLSTEVHLGTKNCDFQMERYVFKRRNDGIYIINVGKTWEKLQMAARVIVAIENPQDIIVQSARPYGQRAVLKFAQHTGAHAIAGRHTPGTFTNQLQTSFSEPRLLILTDPRTDHQPIKEAALGNIPTIAFCDTDSPMRYVDIGIPANNKGKHSIGCLFWLLARMVLQMRGAISQGHKWDVMVDLFFYREPEEAKEEEDETAVAEYKDYGAGGAIGLDDWSAQIPDAQWGADAAQLPIAGAPVAAASWTGADAPVAAGAADGWEAVEAPVQTAEGGDATGW</sequence>
<evidence type="ECO:0000256" key="1">
    <source>
        <dbReference type="ARBA" id="ARBA00004496"/>
    </source>
</evidence>
<name>A0AAD8K6Q8_TARER</name>
<dbReference type="GO" id="GO:0003735">
    <property type="term" value="F:structural constituent of ribosome"/>
    <property type="evidence" value="ECO:0007669"/>
    <property type="project" value="UniProtKB-UniRule"/>
</dbReference>
<evidence type="ECO:0000256" key="2">
    <source>
        <dbReference type="ARBA" id="ARBA00006242"/>
    </source>
</evidence>
<evidence type="ECO:0000256" key="4">
    <source>
        <dbReference type="ARBA" id="ARBA00022490"/>
    </source>
</evidence>
<dbReference type="CDD" id="cd01425">
    <property type="entry name" value="RPS2"/>
    <property type="match status" value="1"/>
</dbReference>
<dbReference type="Proteomes" id="UP001229421">
    <property type="component" value="Unassembled WGS sequence"/>
</dbReference>
<dbReference type="EMBL" id="JAUHHV010000007">
    <property type="protein sequence ID" value="KAK1416938.1"/>
    <property type="molecule type" value="Genomic_DNA"/>
</dbReference>
<gene>
    <name evidence="9" type="ORF">QVD17_26057</name>
</gene>
<dbReference type="NCBIfam" id="TIGR01012">
    <property type="entry name" value="uS2_euk_arch"/>
    <property type="match status" value="1"/>
</dbReference>
<dbReference type="PROSITE" id="PS00962">
    <property type="entry name" value="RIBOSOMAL_S2_1"/>
    <property type="match status" value="1"/>
</dbReference>
<dbReference type="PROSITE" id="PS00963">
    <property type="entry name" value="RIBOSOMAL_S2_2"/>
    <property type="match status" value="1"/>
</dbReference>
<keyword evidence="6 7" id="KW-0687">Ribonucleoprotein</keyword>
<dbReference type="InterPro" id="IPR001865">
    <property type="entry name" value="Ribosomal_uS2"/>
</dbReference>
<dbReference type="InterPro" id="IPR027498">
    <property type="entry name" value="Ribosomal_uS2_euk"/>
</dbReference>
<comment type="subcellular location">
    <subcellularLocation>
        <location evidence="1 7">Cytoplasm</location>
    </subcellularLocation>
</comment>
<evidence type="ECO:0000256" key="3">
    <source>
        <dbReference type="ARBA" id="ARBA00006974"/>
    </source>
</evidence>
<dbReference type="GO" id="GO:0000028">
    <property type="term" value="P:ribosomal small subunit assembly"/>
    <property type="evidence" value="ECO:0007669"/>
    <property type="project" value="UniProtKB-UniRule"/>
</dbReference>
<dbReference type="HAMAP" id="MF_03015">
    <property type="entry name" value="Ribosomal_S2_euk"/>
    <property type="match status" value="1"/>
</dbReference>